<evidence type="ECO:0000313" key="2">
    <source>
        <dbReference type="Proteomes" id="UP000481153"/>
    </source>
</evidence>
<organism evidence="1 2">
    <name type="scientific">Aphanomyces euteiches</name>
    <dbReference type="NCBI Taxonomy" id="100861"/>
    <lineage>
        <taxon>Eukaryota</taxon>
        <taxon>Sar</taxon>
        <taxon>Stramenopiles</taxon>
        <taxon>Oomycota</taxon>
        <taxon>Saprolegniomycetes</taxon>
        <taxon>Saprolegniales</taxon>
        <taxon>Verrucalvaceae</taxon>
        <taxon>Aphanomyces</taxon>
    </lineage>
</organism>
<dbReference type="InterPro" id="IPR036770">
    <property type="entry name" value="Ankyrin_rpt-contain_sf"/>
</dbReference>
<dbReference type="InterPro" id="IPR052050">
    <property type="entry name" value="SecEffector_AnkRepeat"/>
</dbReference>
<dbReference type="Gene3D" id="1.25.40.20">
    <property type="entry name" value="Ankyrin repeat-containing domain"/>
    <property type="match status" value="2"/>
</dbReference>
<name>A0A6G0WFY3_9STRA</name>
<dbReference type="VEuPathDB" id="FungiDB:AeMF1_019252"/>
<dbReference type="AlphaFoldDB" id="A0A6G0WFY3"/>
<dbReference type="Pfam" id="PF12796">
    <property type="entry name" value="Ank_2"/>
    <property type="match status" value="1"/>
</dbReference>
<dbReference type="SUPFAM" id="SSF48403">
    <property type="entry name" value="Ankyrin repeat"/>
    <property type="match status" value="1"/>
</dbReference>
<dbReference type="EMBL" id="VJMJ01000240">
    <property type="protein sequence ID" value="KAF0725512.1"/>
    <property type="molecule type" value="Genomic_DNA"/>
</dbReference>
<keyword evidence="2" id="KW-1185">Reference proteome</keyword>
<protein>
    <recommendedName>
        <fullName evidence="3">Ankyrin repeat-containing domain</fullName>
    </recommendedName>
</protein>
<comment type="caution">
    <text evidence="1">The sequence shown here is derived from an EMBL/GenBank/DDBJ whole genome shotgun (WGS) entry which is preliminary data.</text>
</comment>
<dbReference type="PANTHER" id="PTHR46586">
    <property type="entry name" value="ANKYRIN REPEAT-CONTAINING PROTEIN"/>
    <property type="match status" value="1"/>
</dbReference>
<dbReference type="PANTHER" id="PTHR46586:SF3">
    <property type="entry name" value="ANKYRIN REPEAT-CONTAINING PROTEIN"/>
    <property type="match status" value="1"/>
</dbReference>
<proteinExistence type="predicted"/>
<gene>
    <name evidence="1" type="ORF">Ae201684_016025</name>
</gene>
<dbReference type="InterPro" id="IPR002110">
    <property type="entry name" value="Ankyrin_rpt"/>
</dbReference>
<sequence>MIRSTLLSMDILTSIVQWQHGLNHDMLPIARFPISSKPLTILDFTIVESCLKPWLATYGTSRLGLLFESLPHSQRLVVFYFVCSGQMQSLRSLKVKFNEVPEDLQAAAAAFGQLDLLIYLQETMGNMSSSSMLAAATQGQLHIIQYLHDNGPRYYSISVLDTAAASGQLAIVHYLHKVQIYECTTAAMDGAATSGHLEIVKFLHANRTEGCTRAAINGAATMGHLEVVQWLHEHRTEGWGSEAVAGAAQNGHLDVLEFLHMTKPRVGSWMLAMDVAAINGHLKVVQFLHANRAEGCTSKAVDGARANGHADVLAYLTHHDDELIRRQCCVCGLIKPRNHACSAMESFSKSRQGQIVASSSSYLS</sequence>
<evidence type="ECO:0008006" key="3">
    <source>
        <dbReference type="Google" id="ProtNLM"/>
    </source>
</evidence>
<dbReference type="Proteomes" id="UP000481153">
    <property type="component" value="Unassembled WGS sequence"/>
</dbReference>
<accession>A0A6G0WFY3</accession>
<evidence type="ECO:0000313" key="1">
    <source>
        <dbReference type="EMBL" id="KAF0725512.1"/>
    </source>
</evidence>
<reference evidence="1 2" key="1">
    <citation type="submission" date="2019-07" db="EMBL/GenBank/DDBJ databases">
        <title>Genomics analysis of Aphanomyces spp. identifies a new class of oomycete effector associated with host adaptation.</title>
        <authorList>
            <person name="Gaulin E."/>
        </authorList>
    </citation>
    <scope>NUCLEOTIDE SEQUENCE [LARGE SCALE GENOMIC DNA]</scope>
    <source>
        <strain evidence="1 2">ATCC 201684</strain>
    </source>
</reference>